<proteinExistence type="inferred from homology"/>
<dbReference type="PROSITE" id="PS51257">
    <property type="entry name" value="PROKAR_LIPOPROTEIN"/>
    <property type="match status" value="1"/>
</dbReference>
<evidence type="ECO:0000313" key="4">
    <source>
        <dbReference type="EMBL" id="GES17294.1"/>
    </source>
</evidence>
<dbReference type="EMBL" id="BLAF01000004">
    <property type="protein sequence ID" value="GES17294.1"/>
    <property type="molecule type" value="Genomic_DNA"/>
</dbReference>
<feature type="domain" description="Leucine-binding protein" evidence="3">
    <location>
        <begin position="49"/>
        <end position="384"/>
    </location>
</feature>
<dbReference type="InterPro" id="IPR051010">
    <property type="entry name" value="BCAA_transport"/>
</dbReference>
<evidence type="ECO:0000259" key="3">
    <source>
        <dbReference type="Pfam" id="PF13458"/>
    </source>
</evidence>
<sequence length="411" mass="42648">MKREDLVGTPKHTFRRRPFAVIASLLITVLTVAACGADGESGSPSATEPIRILALLATSGLAAPAGAPLLAGVNAAADVVNANGGVNGRKVEVKTLNTQSDPTRAVSLFQSEVASSKPDLVFAGTSSSEIVALAAATTAAKVPVVCPNQASAAGDAAQNPYIFSGAGASDVQSRFFAKQFKDAGYTDAGLLLPNSAVGEAQEAPYAKAFKDLGLNLRIEKYGAADLDMSAPLTRLRDAGSQAVVFFSVGPAGGYIIKSRAKIGFDVPFYGDSAVATGNISGLFTAEEAEGVVLNAYQVSVAQTEAETLPGKKKLVATLAEEKITYTTPLLTYALSYDTVLAAMNAFITAGGKTDDPDGWRAAMENNPTAPFEPAMSSKFDWTKDSHFRGDPGPYVLIPANTPLVNGQYDVL</sequence>
<evidence type="ECO:0000313" key="5">
    <source>
        <dbReference type="Proteomes" id="UP000377595"/>
    </source>
</evidence>
<dbReference type="Pfam" id="PF13458">
    <property type="entry name" value="Peripla_BP_6"/>
    <property type="match status" value="1"/>
</dbReference>
<dbReference type="RefSeq" id="WP_155342483.1">
    <property type="nucleotide sequence ID" value="NZ_BAAAHM010000001.1"/>
</dbReference>
<organism evidence="4 5">
    <name type="scientific">Acrocarpospora pleiomorpha</name>
    <dbReference type="NCBI Taxonomy" id="90975"/>
    <lineage>
        <taxon>Bacteria</taxon>
        <taxon>Bacillati</taxon>
        <taxon>Actinomycetota</taxon>
        <taxon>Actinomycetes</taxon>
        <taxon>Streptosporangiales</taxon>
        <taxon>Streptosporangiaceae</taxon>
        <taxon>Acrocarpospora</taxon>
    </lineage>
</organism>
<dbReference type="Proteomes" id="UP000377595">
    <property type="component" value="Unassembled WGS sequence"/>
</dbReference>
<dbReference type="Gene3D" id="3.40.50.2300">
    <property type="match status" value="2"/>
</dbReference>
<dbReference type="AlphaFoldDB" id="A0A5M3X858"/>
<name>A0A5M3X858_9ACTN</name>
<dbReference type="InterPro" id="IPR028081">
    <property type="entry name" value="Leu-bd"/>
</dbReference>
<dbReference type="PANTHER" id="PTHR30483:SF6">
    <property type="entry name" value="PERIPLASMIC BINDING PROTEIN OF ABC TRANSPORTER FOR NATURAL AMINO ACIDS"/>
    <property type="match status" value="1"/>
</dbReference>
<dbReference type="SUPFAM" id="SSF53822">
    <property type="entry name" value="Periplasmic binding protein-like I"/>
    <property type="match status" value="1"/>
</dbReference>
<evidence type="ECO:0000256" key="1">
    <source>
        <dbReference type="ARBA" id="ARBA00010062"/>
    </source>
</evidence>
<reference evidence="4 5" key="1">
    <citation type="submission" date="2019-10" db="EMBL/GenBank/DDBJ databases">
        <title>Whole genome shotgun sequence of Acrocarpospora pleiomorpha NBRC 16267.</title>
        <authorList>
            <person name="Ichikawa N."/>
            <person name="Kimura A."/>
            <person name="Kitahashi Y."/>
            <person name="Komaki H."/>
            <person name="Oguchi A."/>
        </authorList>
    </citation>
    <scope>NUCLEOTIDE SEQUENCE [LARGE SCALE GENOMIC DNA]</scope>
    <source>
        <strain evidence="4 5">NBRC 16267</strain>
    </source>
</reference>
<gene>
    <name evidence="4" type="ORF">Aple_001890</name>
</gene>
<keyword evidence="5" id="KW-1185">Reference proteome</keyword>
<dbReference type="OrthoDB" id="7337537at2"/>
<comment type="similarity">
    <text evidence="1">Belongs to the leucine-binding protein family.</text>
</comment>
<dbReference type="PANTHER" id="PTHR30483">
    <property type="entry name" value="LEUCINE-SPECIFIC-BINDING PROTEIN"/>
    <property type="match status" value="1"/>
</dbReference>
<protein>
    <recommendedName>
        <fullName evidence="3">Leucine-binding protein domain-containing protein</fullName>
    </recommendedName>
</protein>
<evidence type="ECO:0000256" key="2">
    <source>
        <dbReference type="ARBA" id="ARBA00022729"/>
    </source>
</evidence>
<keyword evidence="2" id="KW-0732">Signal</keyword>
<accession>A0A5M3X858</accession>
<dbReference type="InterPro" id="IPR028082">
    <property type="entry name" value="Peripla_BP_I"/>
</dbReference>
<comment type="caution">
    <text evidence="4">The sequence shown here is derived from an EMBL/GenBank/DDBJ whole genome shotgun (WGS) entry which is preliminary data.</text>
</comment>